<dbReference type="HOGENOM" id="CLU_040011_1_1_4"/>
<feature type="transmembrane region" description="Helical" evidence="5">
    <location>
        <begin position="300"/>
        <end position="317"/>
    </location>
</feature>
<feature type="domain" description="Major facilitator superfamily (MFS) profile" evidence="6">
    <location>
        <begin position="229"/>
        <end position="419"/>
    </location>
</feature>
<dbReference type="Gene3D" id="1.20.1250.20">
    <property type="entry name" value="MFS general substrate transporter like domains"/>
    <property type="match status" value="2"/>
</dbReference>
<reference evidence="7 8" key="1">
    <citation type="submission" date="2008-03" db="EMBL/GenBank/DDBJ databases">
        <title>Complete sequence of Leptothrix cholodnii SP-6.</title>
        <authorList>
            <consortium name="US DOE Joint Genome Institute"/>
            <person name="Copeland A."/>
            <person name="Lucas S."/>
            <person name="Lapidus A."/>
            <person name="Glavina del Rio T."/>
            <person name="Dalin E."/>
            <person name="Tice H."/>
            <person name="Bruce D."/>
            <person name="Goodwin L."/>
            <person name="Pitluck S."/>
            <person name="Chertkov O."/>
            <person name="Brettin T."/>
            <person name="Detter J.C."/>
            <person name="Han C."/>
            <person name="Kuske C.R."/>
            <person name="Schmutz J."/>
            <person name="Larimer F."/>
            <person name="Land M."/>
            <person name="Hauser L."/>
            <person name="Kyrpides N."/>
            <person name="Lykidis A."/>
            <person name="Emerson D."/>
            <person name="Richardson P."/>
        </authorList>
    </citation>
    <scope>NUCLEOTIDE SEQUENCE [LARGE SCALE GENOMIC DNA]</scope>
    <source>
        <strain evidence="8">ATCC 51168 / LMG 8142 / SP-6</strain>
    </source>
</reference>
<evidence type="ECO:0000256" key="3">
    <source>
        <dbReference type="ARBA" id="ARBA00022989"/>
    </source>
</evidence>
<dbReference type="PANTHER" id="PTHR23528:SF1">
    <property type="entry name" value="MAJOR FACILITATOR SUPERFAMILY (MFS) PROFILE DOMAIN-CONTAINING PROTEIN"/>
    <property type="match status" value="1"/>
</dbReference>
<dbReference type="GO" id="GO:0022857">
    <property type="term" value="F:transmembrane transporter activity"/>
    <property type="evidence" value="ECO:0007669"/>
    <property type="project" value="InterPro"/>
</dbReference>
<feature type="transmembrane region" description="Helical" evidence="5">
    <location>
        <begin position="178"/>
        <end position="199"/>
    </location>
</feature>
<keyword evidence="2 5" id="KW-0812">Transmembrane</keyword>
<evidence type="ECO:0000256" key="5">
    <source>
        <dbReference type="SAM" id="Phobius"/>
    </source>
</evidence>
<feature type="transmembrane region" description="Helical" evidence="5">
    <location>
        <begin position="92"/>
        <end position="110"/>
    </location>
</feature>
<gene>
    <name evidence="7" type="ordered locus">Lcho_0806</name>
</gene>
<dbReference type="GO" id="GO:0016020">
    <property type="term" value="C:membrane"/>
    <property type="evidence" value="ECO:0007669"/>
    <property type="project" value="UniProtKB-SubCell"/>
</dbReference>
<proteinExistence type="predicted"/>
<dbReference type="InterPro" id="IPR005829">
    <property type="entry name" value="Sugar_transporter_CS"/>
</dbReference>
<feature type="transmembrane region" description="Helical" evidence="5">
    <location>
        <begin position="57"/>
        <end position="80"/>
    </location>
</feature>
<dbReference type="OrthoDB" id="181905at2"/>
<feature type="transmembrane region" description="Helical" evidence="5">
    <location>
        <begin position="268"/>
        <end position="288"/>
    </location>
</feature>
<keyword evidence="3 5" id="KW-1133">Transmembrane helix</keyword>
<keyword evidence="8" id="KW-1185">Reference proteome</keyword>
<keyword evidence="4 5" id="KW-0472">Membrane</keyword>
<dbReference type="InterPro" id="IPR036259">
    <property type="entry name" value="MFS_trans_sf"/>
</dbReference>
<dbReference type="Pfam" id="PF07690">
    <property type="entry name" value="MFS_1"/>
    <property type="match status" value="2"/>
</dbReference>
<dbReference type="eggNOG" id="COG2211">
    <property type="taxonomic scope" value="Bacteria"/>
</dbReference>
<dbReference type="AlphaFoldDB" id="B1Y1A1"/>
<sequence>MTTLTSPAHASSPHASWALIFTIVLAYWALTMALLTPPMMTIALRVAEIAPQNKESTLGLLLGIGAIVAIFANPVAGYFSDRTVTRFGRRKSWMVAGGLIGFFGLWLISIGGVNTMIVGWCLTQLGMNAVAAALMALLPDQIPEGQRGMVSGAIGMCVPAGIISGFALVNAAQGHAQLMFLLAPAILLVTIAMLCMSYTDKVTDPATVAPFSLGQMLRDFAFNPMAFPDFTWAFLSRLFFFFALATFLGYQVFFLMDRLGYSAAEVPGIMVKVNLIASAIQIASSFLSGWLSDIIGRRKIFIWTSAVLYGVGLLIIARATNYDAFLLGACVMSLSFGVYFAVDVALVTEVLPDAKNNAAKDLGVMNVAGTLPQTLAPAIAPLFLFAGGQTTPDYSVLFTAAAVYAVLGAVTIIPIRKVR</sequence>
<dbReference type="STRING" id="395495.Lcho_0806"/>
<name>B1Y1A1_LEPCP</name>
<organism evidence="7 8">
    <name type="scientific">Leptothrix cholodnii (strain ATCC 51168 / LMG 8142 / SP-6)</name>
    <name type="common">Leptothrix discophora (strain SP-6)</name>
    <dbReference type="NCBI Taxonomy" id="395495"/>
    <lineage>
        <taxon>Bacteria</taxon>
        <taxon>Pseudomonadati</taxon>
        <taxon>Pseudomonadota</taxon>
        <taxon>Betaproteobacteria</taxon>
        <taxon>Burkholderiales</taxon>
        <taxon>Sphaerotilaceae</taxon>
        <taxon>Leptothrix</taxon>
    </lineage>
</organism>
<dbReference type="SUPFAM" id="SSF103473">
    <property type="entry name" value="MFS general substrate transporter"/>
    <property type="match status" value="1"/>
</dbReference>
<feature type="transmembrane region" description="Helical" evidence="5">
    <location>
        <begin position="394"/>
        <end position="415"/>
    </location>
</feature>
<evidence type="ECO:0000256" key="2">
    <source>
        <dbReference type="ARBA" id="ARBA00022692"/>
    </source>
</evidence>
<feature type="transmembrane region" description="Helical" evidence="5">
    <location>
        <begin position="324"/>
        <end position="342"/>
    </location>
</feature>
<evidence type="ECO:0000259" key="6">
    <source>
        <dbReference type="PROSITE" id="PS50850"/>
    </source>
</evidence>
<protein>
    <submittedName>
        <fullName evidence="7">Major facilitator superfamily MFS_1</fullName>
    </submittedName>
</protein>
<dbReference type="KEGG" id="lch:Lcho_0806"/>
<dbReference type="Proteomes" id="UP000001693">
    <property type="component" value="Chromosome"/>
</dbReference>
<comment type="subcellular location">
    <subcellularLocation>
        <location evidence="1">Membrane</location>
        <topology evidence="1">Multi-pass membrane protein</topology>
    </subcellularLocation>
</comment>
<evidence type="ECO:0000313" key="7">
    <source>
        <dbReference type="EMBL" id="ACB33078.1"/>
    </source>
</evidence>
<feature type="transmembrane region" description="Helical" evidence="5">
    <location>
        <begin position="234"/>
        <end position="256"/>
    </location>
</feature>
<accession>B1Y1A1</accession>
<feature type="transmembrane region" description="Helical" evidence="5">
    <location>
        <begin position="117"/>
        <end position="138"/>
    </location>
</feature>
<dbReference type="PROSITE" id="PS50850">
    <property type="entry name" value="MFS"/>
    <property type="match status" value="1"/>
</dbReference>
<dbReference type="PANTHER" id="PTHR23528">
    <property type="match status" value="1"/>
</dbReference>
<dbReference type="InterPro" id="IPR020846">
    <property type="entry name" value="MFS_dom"/>
</dbReference>
<evidence type="ECO:0000256" key="1">
    <source>
        <dbReference type="ARBA" id="ARBA00004141"/>
    </source>
</evidence>
<evidence type="ECO:0000256" key="4">
    <source>
        <dbReference type="ARBA" id="ARBA00023136"/>
    </source>
</evidence>
<feature type="transmembrane region" description="Helical" evidence="5">
    <location>
        <begin position="150"/>
        <end position="171"/>
    </location>
</feature>
<dbReference type="InterPro" id="IPR011701">
    <property type="entry name" value="MFS"/>
</dbReference>
<dbReference type="EMBL" id="CP001013">
    <property type="protein sequence ID" value="ACB33078.1"/>
    <property type="molecule type" value="Genomic_DNA"/>
</dbReference>
<dbReference type="RefSeq" id="WP_012345840.1">
    <property type="nucleotide sequence ID" value="NC_010524.1"/>
</dbReference>
<feature type="transmembrane region" description="Helical" evidence="5">
    <location>
        <begin position="15"/>
        <end position="36"/>
    </location>
</feature>
<dbReference type="PROSITE" id="PS00216">
    <property type="entry name" value="SUGAR_TRANSPORT_1"/>
    <property type="match status" value="1"/>
</dbReference>
<evidence type="ECO:0000313" key="8">
    <source>
        <dbReference type="Proteomes" id="UP000001693"/>
    </source>
</evidence>